<dbReference type="OrthoDB" id="105769at2157"/>
<dbReference type="AlphaFoldDB" id="A0A0X3BJ13"/>
<dbReference type="RefSeq" id="WP_014866554.1">
    <property type="nucleotide sequence ID" value="NZ_LT158599.1"/>
</dbReference>
<reference evidence="1 2" key="1">
    <citation type="submission" date="2016-01" db="EMBL/GenBank/DDBJ databases">
        <authorList>
            <person name="Manzoor S."/>
        </authorList>
    </citation>
    <scope>NUCLEOTIDE SEQUENCE [LARGE SCALE GENOMIC DNA]</scope>
    <source>
        <strain evidence="1">Methanoculleus sp MAB1</strain>
    </source>
</reference>
<gene>
    <name evidence="1" type="ORF">MMAB1_0844</name>
</gene>
<name>A0A0X3BJ13_9EURY</name>
<dbReference type="GeneID" id="13354312"/>
<evidence type="ECO:0000313" key="2">
    <source>
        <dbReference type="Proteomes" id="UP000069850"/>
    </source>
</evidence>
<dbReference type="KEGG" id="mema:MMAB1_0844"/>
<proteinExistence type="predicted"/>
<accession>A0A0X3BJ13</accession>
<evidence type="ECO:0000313" key="1">
    <source>
        <dbReference type="EMBL" id="CVK32058.1"/>
    </source>
</evidence>
<dbReference type="EMBL" id="LT158599">
    <property type="protein sequence ID" value="CVK32058.1"/>
    <property type="molecule type" value="Genomic_DNA"/>
</dbReference>
<dbReference type="Proteomes" id="UP000069850">
    <property type="component" value="Chromosome 1"/>
</dbReference>
<dbReference type="GeneID" id="27136843"/>
<sequence length="68" mass="8128">MSYDRSYEKINVYEDVSREAMYDRLVEQGTEVRITDAVIAGSEFFPSVFEKYERDPGRTFFWRDGMLK</sequence>
<organism evidence="1 2">
    <name type="scientific">Methanoculleus bourgensis</name>
    <dbReference type="NCBI Taxonomy" id="83986"/>
    <lineage>
        <taxon>Archaea</taxon>
        <taxon>Methanobacteriati</taxon>
        <taxon>Methanobacteriota</taxon>
        <taxon>Stenosarchaea group</taxon>
        <taxon>Methanomicrobia</taxon>
        <taxon>Methanomicrobiales</taxon>
        <taxon>Methanomicrobiaceae</taxon>
        <taxon>Methanoculleus</taxon>
    </lineage>
</organism>
<protein>
    <submittedName>
        <fullName evidence="1">Uncharacterized protein</fullName>
    </submittedName>
</protein>